<comment type="subcellular location">
    <subcellularLocation>
        <location evidence="1">Cell membrane</location>
        <topology evidence="1">Multi-pass membrane protein</topology>
    </subcellularLocation>
</comment>
<keyword evidence="3 6" id="KW-0812">Transmembrane</keyword>
<feature type="transmembrane region" description="Helical" evidence="6">
    <location>
        <begin position="54"/>
        <end position="72"/>
    </location>
</feature>
<gene>
    <name evidence="8" type="primary">yxaI</name>
    <name evidence="8" type="ORF">GCM10011398_38230</name>
</gene>
<keyword evidence="9" id="KW-1185">Reference proteome</keyword>
<keyword evidence="2" id="KW-1003">Cell membrane</keyword>
<name>A0A917HS17_9BACI</name>
<dbReference type="PANTHER" id="PTHR36115:SF9">
    <property type="entry name" value="LMO1584 PROTEIN"/>
    <property type="match status" value="1"/>
</dbReference>
<reference evidence="8" key="2">
    <citation type="submission" date="2020-09" db="EMBL/GenBank/DDBJ databases">
        <authorList>
            <person name="Sun Q."/>
            <person name="Zhou Y."/>
        </authorList>
    </citation>
    <scope>NUCLEOTIDE SEQUENCE</scope>
    <source>
        <strain evidence="8">CGMCC 1.12754</strain>
    </source>
</reference>
<evidence type="ECO:0000256" key="1">
    <source>
        <dbReference type="ARBA" id="ARBA00004651"/>
    </source>
</evidence>
<dbReference type="InterPro" id="IPR051791">
    <property type="entry name" value="Pra-immunoreactive"/>
</dbReference>
<evidence type="ECO:0000313" key="8">
    <source>
        <dbReference type="EMBL" id="GGG88576.1"/>
    </source>
</evidence>
<evidence type="ECO:0000256" key="3">
    <source>
        <dbReference type="ARBA" id="ARBA00022692"/>
    </source>
</evidence>
<evidence type="ECO:0000256" key="4">
    <source>
        <dbReference type="ARBA" id="ARBA00022989"/>
    </source>
</evidence>
<dbReference type="GO" id="GO:0005886">
    <property type="term" value="C:plasma membrane"/>
    <property type="evidence" value="ECO:0007669"/>
    <property type="project" value="UniProtKB-SubCell"/>
</dbReference>
<evidence type="ECO:0000256" key="2">
    <source>
        <dbReference type="ARBA" id="ARBA00022475"/>
    </source>
</evidence>
<dbReference type="Pfam" id="PF06271">
    <property type="entry name" value="RDD"/>
    <property type="match status" value="1"/>
</dbReference>
<protein>
    <recommendedName>
        <fullName evidence="7">RDD domain-containing protein</fullName>
    </recommendedName>
</protein>
<evidence type="ECO:0000259" key="7">
    <source>
        <dbReference type="Pfam" id="PF06271"/>
    </source>
</evidence>
<evidence type="ECO:0000256" key="5">
    <source>
        <dbReference type="ARBA" id="ARBA00023136"/>
    </source>
</evidence>
<comment type="caution">
    <text evidence="8">The sequence shown here is derived from an EMBL/GenBank/DDBJ whole genome shotgun (WGS) entry which is preliminary data.</text>
</comment>
<proteinExistence type="predicted"/>
<keyword evidence="5 6" id="KW-0472">Membrane</keyword>
<dbReference type="EMBL" id="BMFR01000033">
    <property type="protein sequence ID" value="GGG88576.1"/>
    <property type="molecule type" value="Genomic_DNA"/>
</dbReference>
<dbReference type="InterPro" id="IPR010432">
    <property type="entry name" value="RDD"/>
</dbReference>
<evidence type="ECO:0000256" key="6">
    <source>
        <dbReference type="SAM" id="Phobius"/>
    </source>
</evidence>
<dbReference type="RefSeq" id="WP_188456978.1">
    <property type="nucleotide sequence ID" value="NZ_BMFR01000033.1"/>
</dbReference>
<dbReference type="PANTHER" id="PTHR36115">
    <property type="entry name" value="PROLINE-RICH ANTIGEN HOMOLOG-RELATED"/>
    <property type="match status" value="1"/>
</dbReference>
<feature type="domain" description="RDD" evidence="7">
    <location>
        <begin position="6"/>
        <end position="135"/>
    </location>
</feature>
<sequence length="142" mass="15954">MEHYKPAGFWIRFLANLVDGVFTFILAVIISFLIQDASLFEKYTSVESSPSEDIANLIYGVIFVIIFTGSKFRGSPGKMVCKIQVLDKNMMAQISLLKSLGRAFAYILSALPLMIGFMMAGWNEEKKALHDIICGTRVVYRD</sequence>
<keyword evidence="4 6" id="KW-1133">Transmembrane helix</keyword>
<feature type="transmembrane region" description="Helical" evidence="6">
    <location>
        <begin position="9"/>
        <end position="34"/>
    </location>
</feature>
<organism evidence="8 9">
    <name type="scientific">Virgibacillus oceani</name>
    <dbReference type="NCBI Taxonomy" id="1479511"/>
    <lineage>
        <taxon>Bacteria</taxon>
        <taxon>Bacillati</taxon>
        <taxon>Bacillota</taxon>
        <taxon>Bacilli</taxon>
        <taxon>Bacillales</taxon>
        <taxon>Bacillaceae</taxon>
        <taxon>Virgibacillus</taxon>
    </lineage>
</organism>
<evidence type="ECO:0000313" key="9">
    <source>
        <dbReference type="Proteomes" id="UP000622860"/>
    </source>
</evidence>
<dbReference type="Proteomes" id="UP000622860">
    <property type="component" value="Unassembled WGS sequence"/>
</dbReference>
<reference evidence="8" key="1">
    <citation type="journal article" date="2014" name="Int. J. Syst. Evol. Microbiol.">
        <title>Complete genome sequence of Corynebacterium casei LMG S-19264T (=DSM 44701T), isolated from a smear-ripened cheese.</title>
        <authorList>
            <consortium name="US DOE Joint Genome Institute (JGI-PGF)"/>
            <person name="Walter F."/>
            <person name="Albersmeier A."/>
            <person name="Kalinowski J."/>
            <person name="Ruckert C."/>
        </authorList>
    </citation>
    <scope>NUCLEOTIDE SEQUENCE</scope>
    <source>
        <strain evidence="8">CGMCC 1.12754</strain>
    </source>
</reference>
<dbReference type="AlphaFoldDB" id="A0A917HS17"/>
<feature type="transmembrane region" description="Helical" evidence="6">
    <location>
        <begin position="103"/>
        <end position="122"/>
    </location>
</feature>
<accession>A0A917HS17</accession>